<comment type="function">
    <text evidence="5">Acts both as a biotin--[acetyl-CoA-carboxylase] ligase and a repressor.</text>
</comment>
<dbReference type="Gene3D" id="2.30.30.100">
    <property type="match status" value="1"/>
</dbReference>
<name>A0A1E8GMF5_9LACT</name>
<dbReference type="RefSeq" id="WP_070791942.1">
    <property type="nucleotide sequence ID" value="NZ_MKIR01000012.1"/>
</dbReference>
<feature type="binding site" evidence="5">
    <location>
        <position position="178"/>
    </location>
    <ligand>
        <name>biotin</name>
        <dbReference type="ChEBI" id="CHEBI:57586"/>
    </ligand>
</feature>
<dbReference type="NCBIfam" id="NF008846">
    <property type="entry name" value="PRK11886.1-1"/>
    <property type="match status" value="1"/>
</dbReference>
<dbReference type="InterPro" id="IPR036388">
    <property type="entry name" value="WH-like_DNA-bd_sf"/>
</dbReference>
<dbReference type="InterPro" id="IPR045864">
    <property type="entry name" value="aa-tRNA-synth_II/BPL/LPL"/>
</dbReference>
<organism evidence="7 8">
    <name type="scientific">Floricoccus tropicus</name>
    <dbReference type="NCBI Taxonomy" id="1859473"/>
    <lineage>
        <taxon>Bacteria</taxon>
        <taxon>Bacillati</taxon>
        <taxon>Bacillota</taxon>
        <taxon>Bacilli</taxon>
        <taxon>Lactobacillales</taxon>
        <taxon>Streptococcaceae</taxon>
        <taxon>Floricoccus</taxon>
    </lineage>
</organism>
<dbReference type="OrthoDB" id="9807064at2"/>
<comment type="catalytic activity">
    <reaction evidence="5">
        <text>biotin + L-lysyl-[protein] + ATP = N(6)-biotinyl-L-lysyl-[protein] + AMP + diphosphate + H(+)</text>
        <dbReference type="Rhea" id="RHEA:11756"/>
        <dbReference type="Rhea" id="RHEA-COMP:9752"/>
        <dbReference type="Rhea" id="RHEA-COMP:10505"/>
        <dbReference type="ChEBI" id="CHEBI:15378"/>
        <dbReference type="ChEBI" id="CHEBI:29969"/>
        <dbReference type="ChEBI" id="CHEBI:30616"/>
        <dbReference type="ChEBI" id="CHEBI:33019"/>
        <dbReference type="ChEBI" id="CHEBI:57586"/>
        <dbReference type="ChEBI" id="CHEBI:83144"/>
        <dbReference type="ChEBI" id="CHEBI:456215"/>
        <dbReference type="EC" id="6.3.4.15"/>
    </reaction>
</comment>
<evidence type="ECO:0000313" key="8">
    <source>
        <dbReference type="Proteomes" id="UP000178622"/>
    </source>
</evidence>
<dbReference type="Pfam" id="PF02237">
    <property type="entry name" value="BPL_C"/>
    <property type="match status" value="1"/>
</dbReference>
<dbReference type="SUPFAM" id="SSF55681">
    <property type="entry name" value="Class II aaRS and biotin synthetases"/>
    <property type="match status" value="1"/>
</dbReference>
<evidence type="ECO:0000256" key="1">
    <source>
        <dbReference type="ARBA" id="ARBA00022598"/>
    </source>
</evidence>
<protein>
    <recommendedName>
        <fullName evidence="5">Bifunctional ligase/repressor BirA</fullName>
    </recommendedName>
    <alternativeName>
        <fullName evidence="5">Biotin--[acetyl-CoA-carboxylase] ligase</fullName>
        <ecNumber evidence="5">6.3.4.15</ecNumber>
    </alternativeName>
    <alternativeName>
        <fullName evidence="5">Biotin--protein ligase</fullName>
    </alternativeName>
    <alternativeName>
        <fullName evidence="5">Biotin-[acetyl-CoA carboxylase] synthetase</fullName>
    </alternativeName>
</protein>
<comment type="caution">
    <text evidence="5">Lacks conserved residue(s) required for the propagation of feature annotation.</text>
</comment>
<sequence>MTTKEKVFKILFDAVDYVNGEEIATVLDISRTSVWKAVKALEKDGVLIDSVKNRGYKLIAGDLLNASEIVEKAIDVKDVKITPESASTQADAKKDLEENTLYLANAQEQARGRFGRSFYSENGRGIYMSLVIKPHVKFSDMPQYTVLTAAAVVQAIQNLTGIDTQIKWVNDIYMNGKKLAGILTEAQTDVESGTVTDVIIGIGFNFAIQNFPDDIKDKVTSLFTQHPPITRNELIAEIWNQFFYLLDKDYLKIYKDHSLVLGREVSFEQNGEEYTGKAIDLTDKGELIIDTDQGQKIISSGEISLSKW</sequence>
<dbReference type="GO" id="GO:0005524">
    <property type="term" value="F:ATP binding"/>
    <property type="evidence" value="ECO:0007669"/>
    <property type="project" value="UniProtKB-UniRule"/>
</dbReference>
<dbReference type="AlphaFoldDB" id="A0A1E8GMF5"/>
<keyword evidence="5" id="KW-0678">Repressor</keyword>
<keyword evidence="1 5" id="KW-0436">Ligase</keyword>
<dbReference type="EMBL" id="MKIR01000012">
    <property type="protein sequence ID" value="OFI49422.1"/>
    <property type="molecule type" value="Genomic_DNA"/>
</dbReference>
<gene>
    <name evidence="5" type="primary">birA</name>
    <name evidence="7" type="ORF">BG261_02255</name>
</gene>
<dbReference type="InterPro" id="IPR013196">
    <property type="entry name" value="HTH_11"/>
</dbReference>
<dbReference type="GO" id="GO:0004077">
    <property type="term" value="F:biotin--[biotin carboxyl-carrier protein] ligase activity"/>
    <property type="evidence" value="ECO:0007669"/>
    <property type="project" value="UniProtKB-UniRule"/>
</dbReference>
<dbReference type="GO" id="GO:0006355">
    <property type="term" value="P:regulation of DNA-templated transcription"/>
    <property type="evidence" value="ECO:0007669"/>
    <property type="project" value="UniProtKB-UniRule"/>
</dbReference>
<dbReference type="InterPro" id="IPR030855">
    <property type="entry name" value="Bifunct_BirA"/>
</dbReference>
<dbReference type="PANTHER" id="PTHR12835:SF5">
    <property type="entry name" value="BIOTIN--PROTEIN LIGASE"/>
    <property type="match status" value="1"/>
</dbReference>
<dbReference type="Pfam" id="PF03099">
    <property type="entry name" value="BPL_LplA_LipB"/>
    <property type="match status" value="1"/>
</dbReference>
<dbReference type="GO" id="GO:0009249">
    <property type="term" value="P:protein lipoylation"/>
    <property type="evidence" value="ECO:0007669"/>
    <property type="project" value="UniProtKB-ARBA"/>
</dbReference>
<dbReference type="HAMAP" id="MF_00978">
    <property type="entry name" value="Bifunct_BirA"/>
    <property type="match status" value="1"/>
</dbReference>
<evidence type="ECO:0000259" key="6">
    <source>
        <dbReference type="PROSITE" id="PS51733"/>
    </source>
</evidence>
<keyword evidence="8" id="KW-1185">Reference proteome</keyword>
<dbReference type="NCBIfam" id="TIGR00121">
    <property type="entry name" value="birA_ligase"/>
    <property type="match status" value="1"/>
</dbReference>
<evidence type="ECO:0000256" key="5">
    <source>
        <dbReference type="HAMAP-Rule" id="MF_00978"/>
    </source>
</evidence>
<dbReference type="GO" id="GO:0003677">
    <property type="term" value="F:DNA binding"/>
    <property type="evidence" value="ECO:0007669"/>
    <property type="project" value="UniProtKB-UniRule"/>
</dbReference>
<comment type="caution">
    <text evidence="7">The sequence shown here is derived from an EMBL/GenBank/DDBJ whole genome shotgun (WGS) entry which is preliminary data.</text>
</comment>
<dbReference type="GO" id="GO:0016740">
    <property type="term" value="F:transferase activity"/>
    <property type="evidence" value="ECO:0007669"/>
    <property type="project" value="UniProtKB-ARBA"/>
</dbReference>
<evidence type="ECO:0000256" key="3">
    <source>
        <dbReference type="ARBA" id="ARBA00022840"/>
    </source>
</evidence>
<evidence type="ECO:0000256" key="4">
    <source>
        <dbReference type="ARBA" id="ARBA00023267"/>
    </source>
</evidence>
<dbReference type="InterPro" id="IPR004143">
    <property type="entry name" value="BPL_LPL_catalytic"/>
</dbReference>
<dbReference type="Pfam" id="PF08279">
    <property type="entry name" value="HTH_11"/>
    <property type="match status" value="1"/>
</dbReference>
<keyword evidence="5" id="KW-0805">Transcription regulation</keyword>
<dbReference type="Gene3D" id="1.10.10.10">
    <property type="entry name" value="Winged helix-like DNA-binding domain superfamily/Winged helix DNA-binding domain"/>
    <property type="match status" value="1"/>
</dbReference>
<keyword evidence="4 5" id="KW-0092">Biotin</keyword>
<keyword evidence="2 5" id="KW-0547">Nucleotide-binding</keyword>
<dbReference type="SUPFAM" id="SSF46785">
    <property type="entry name" value="Winged helix' DNA-binding domain"/>
    <property type="match status" value="1"/>
</dbReference>
<evidence type="ECO:0000313" key="7">
    <source>
        <dbReference type="EMBL" id="OFI49422.1"/>
    </source>
</evidence>
<dbReference type="GO" id="GO:0005737">
    <property type="term" value="C:cytoplasm"/>
    <property type="evidence" value="ECO:0007669"/>
    <property type="project" value="TreeGrafter"/>
</dbReference>
<comment type="similarity">
    <text evidence="5">Belongs to the biotin--protein ligase family.</text>
</comment>
<evidence type="ECO:0000256" key="2">
    <source>
        <dbReference type="ARBA" id="ARBA00022741"/>
    </source>
</evidence>
<feature type="DNA-binding region" description="H-T-H motif" evidence="5">
    <location>
        <begin position="20"/>
        <end position="39"/>
    </location>
</feature>
<dbReference type="STRING" id="1859473.BG261_02255"/>
<dbReference type="Proteomes" id="UP000178622">
    <property type="component" value="Unassembled WGS sequence"/>
</dbReference>
<reference evidence="8" key="1">
    <citation type="submission" date="2016-09" db="EMBL/GenBank/DDBJ databases">
        <title>Draft genome sequence of a novel species of the family Streptococcaceae isolated from flowers.</title>
        <authorList>
            <person name="Chuah L.-O."/>
            <person name="Yap K.-P."/>
            <person name="Thong K.L."/>
            <person name="Liong M.T."/>
            <person name="Ahmad R."/>
            <person name="Rusul G."/>
        </authorList>
    </citation>
    <scope>NUCLEOTIDE SEQUENCE [LARGE SCALE GENOMIC DNA]</scope>
    <source>
        <strain evidence="8">DF1</strain>
    </source>
</reference>
<dbReference type="SUPFAM" id="SSF50037">
    <property type="entry name" value="C-terminal domain of transcriptional repressors"/>
    <property type="match status" value="1"/>
</dbReference>
<proteinExistence type="inferred from homology"/>
<dbReference type="InterPro" id="IPR008988">
    <property type="entry name" value="Transcriptional_repressor_C"/>
</dbReference>
<accession>A0A1E8GMF5</accession>
<dbReference type="PROSITE" id="PS51733">
    <property type="entry name" value="BPL_LPL_CATALYTIC"/>
    <property type="match status" value="1"/>
</dbReference>
<feature type="domain" description="BPL/LPL catalytic" evidence="6">
    <location>
        <begin position="74"/>
        <end position="250"/>
    </location>
</feature>
<dbReference type="InterPro" id="IPR003142">
    <property type="entry name" value="BPL_C"/>
</dbReference>
<dbReference type="EC" id="6.3.4.15" evidence="5"/>
<dbReference type="Gene3D" id="3.30.930.10">
    <property type="entry name" value="Bira Bifunctional Protein, Domain 2"/>
    <property type="match status" value="1"/>
</dbReference>
<dbReference type="CDD" id="cd16442">
    <property type="entry name" value="BPL"/>
    <property type="match status" value="1"/>
</dbReference>
<keyword evidence="3 5" id="KW-0067">ATP-binding</keyword>
<feature type="binding site" evidence="5">
    <location>
        <begin position="111"/>
        <end position="113"/>
    </location>
    <ligand>
        <name>biotin</name>
        <dbReference type="ChEBI" id="CHEBI:57586"/>
    </ligand>
</feature>
<feature type="binding site" evidence="5">
    <location>
        <position position="107"/>
    </location>
    <ligand>
        <name>biotin</name>
        <dbReference type="ChEBI" id="CHEBI:57586"/>
    </ligand>
</feature>
<keyword evidence="5" id="KW-0804">Transcription</keyword>
<dbReference type="InterPro" id="IPR004408">
    <property type="entry name" value="Biotin_CoA_COase_ligase"/>
</dbReference>
<dbReference type="InterPro" id="IPR036390">
    <property type="entry name" value="WH_DNA-bd_sf"/>
</dbReference>
<keyword evidence="5" id="KW-0238">DNA-binding</keyword>
<dbReference type="PANTHER" id="PTHR12835">
    <property type="entry name" value="BIOTIN PROTEIN LIGASE"/>
    <property type="match status" value="1"/>
</dbReference>